<keyword evidence="2 5" id="KW-0812">Transmembrane</keyword>
<dbReference type="EMBL" id="AP028055">
    <property type="protein sequence ID" value="BEG97793.1"/>
    <property type="molecule type" value="Genomic_DNA"/>
</dbReference>
<evidence type="ECO:0000256" key="5">
    <source>
        <dbReference type="SAM" id="Phobius"/>
    </source>
</evidence>
<dbReference type="PANTHER" id="PTHR30414">
    <property type="entry name" value="MINICONDUCTANCE MECHANOSENSITIVE CHANNEL YBDG"/>
    <property type="match status" value="1"/>
</dbReference>
<dbReference type="Proteomes" id="UP001496674">
    <property type="component" value="Chromosome"/>
</dbReference>
<comment type="subcellular location">
    <subcellularLocation>
        <location evidence="1">Membrane</location>
    </subcellularLocation>
</comment>
<feature type="domain" description="Mechanosensitive ion channel MscS" evidence="6">
    <location>
        <begin position="191"/>
        <end position="259"/>
    </location>
</feature>
<feature type="transmembrane region" description="Helical" evidence="5">
    <location>
        <begin position="173"/>
        <end position="189"/>
    </location>
</feature>
<keyword evidence="3 5" id="KW-1133">Transmembrane helix</keyword>
<evidence type="ECO:0000256" key="1">
    <source>
        <dbReference type="ARBA" id="ARBA00004370"/>
    </source>
</evidence>
<dbReference type="InterPro" id="IPR023408">
    <property type="entry name" value="MscS_beta-dom_sf"/>
</dbReference>
<protein>
    <submittedName>
        <fullName evidence="7">Membrane protein</fullName>
    </submittedName>
</protein>
<dbReference type="InterPro" id="IPR006685">
    <property type="entry name" value="MscS_channel_2nd"/>
</dbReference>
<proteinExistence type="predicted"/>
<feature type="transmembrane region" description="Helical" evidence="5">
    <location>
        <begin position="145"/>
        <end position="167"/>
    </location>
</feature>
<evidence type="ECO:0000256" key="3">
    <source>
        <dbReference type="ARBA" id="ARBA00022989"/>
    </source>
</evidence>
<evidence type="ECO:0000256" key="2">
    <source>
        <dbReference type="ARBA" id="ARBA00022692"/>
    </source>
</evidence>
<dbReference type="InterPro" id="IPR010920">
    <property type="entry name" value="LSM_dom_sf"/>
</dbReference>
<keyword evidence="8" id="KW-1185">Reference proteome</keyword>
<keyword evidence="4 5" id="KW-0472">Membrane</keyword>
<dbReference type="SUPFAM" id="SSF50182">
    <property type="entry name" value="Sm-like ribonucleoproteins"/>
    <property type="match status" value="1"/>
</dbReference>
<dbReference type="RefSeq" id="WP_353332170.1">
    <property type="nucleotide sequence ID" value="NZ_AP028055.1"/>
</dbReference>
<dbReference type="InterPro" id="IPR030192">
    <property type="entry name" value="YbdG"/>
</dbReference>
<feature type="transmembrane region" description="Helical" evidence="5">
    <location>
        <begin position="111"/>
        <end position="133"/>
    </location>
</feature>
<gene>
    <name evidence="7" type="ORF">BSYN_00580</name>
</gene>
<dbReference type="PANTHER" id="PTHR30414:SF0">
    <property type="entry name" value="MINICONDUCTANCE MECHANOSENSITIVE CHANNEL YBDG"/>
    <property type="match status" value="1"/>
</dbReference>
<evidence type="ECO:0000313" key="8">
    <source>
        <dbReference type="Proteomes" id="UP001496674"/>
    </source>
</evidence>
<reference evidence="7 8" key="1">
    <citation type="submission" date="2023-04" db="EMBL/GenBank/DDBJ databases">
        <title>Draft genome sequence of acteroides sedimenti strain YN3PY1.</title>
        <authorList>
            <person name="Yoshida N."/>
        </authorList>
    </citation>
    <scope>NUCLEOTIDE SEQUENCE [LARGE SCALE GENOMIC DNA]</scope>
    <source>
        <strain evidence="7 8">YN3PY1</strain>
    </source>
</reference>
<dbReference type="Gene3D" id="1.10.287.1260">
    <property type="match status" value="1"/>
</dbReference>
<accession>A0ABM8I6P1</accession>
<organism evidence="7 8">
    <name type="scientific">Bacteroides sedimenti</name>
    <dbReference type="NCBI Taxonomy" id="2136147"/>
    <lineage>
        <taxon>Bacteria</taxon>
        <taxon>Pseudomonadati</taxon>
        <taxon>Bacteroidota</taxon>
        <taxon>Bacteroidia</taxon>
        <taxon>Bacteroidales</taxon>
        <taxon>Bacteroidaceae</taxon>
        <taxon>Bacteroides</taxon>
    </lineage>
</organism>
<dbReference type="Pfam" id="PF00924">
    <property type="entry name" value="MS_channel_2nd"/>
    <property type="match status" value="1"/>
</dbReference>
<feature type="transmembrane region" description="Helical" evidence="5">
    <location>
        <begin position="29"/>
        <end position="54"/>
    </location>
</feature>
<evidence type="ECO:0000313" key="7">
    <source>
        <dbReference type="EMBL" id="BEG97793.1"/>
    </source>
</evidence>
<feature type="transmembrane region" description="Helical" evidence="5">
    <location>
        <begin position="74"/>
        <end position="91"/>
    </location>
</feature>
<evidence type="ECO:0000256" key="4">
    <source>
        <dbReference type="ARBA" id="ARBA00023136"/>
    </source>
</evidence>
<evidence type="ECO:0000259" key="6">
    <source>
        <dbReference type="Pfam" id="PF00924"/>
    </source>
</evidence>
<dbReference type="Gene3D" id="2.30.30.60">
    <property type="match status" value="1"/>
</dbReference>
<name>A0ABM8I6P1_9BACE</name>
<sequence length="418" mass="47628">MENVITQWINDFLCLLGFSTGAANTWDRWVTIALIVGVALLADFICRIILLKVVKKLVTKTKATWDDIIFDEKVMTKLCHIVAPVMIYFMFPIAFPKSSDLYTLVLKISEVYIIAVVMRFVMEFCQAVYFVYNENEKYRDRPLKGLLQTAQVVIFFIGGILIFSVLFDKSPGSLLAGLGASAAILMLVFKDSIMGFVSGIQLSANNMVRPGDWITMPKYNADGTVIEVTLNTVKVRNFDNTITTLPPYALISDSFQNWRGMTESGGRRVKRFINIDMNSVKFCSPEMLEKFRRISLLRSYIDETEERLKAYNQECGVDDSVLVNGFRQTNLGVFRAYLEFYLRSLSGVNQEMTLLVRHLQPTEKGIPMELYFFSSSKEWAVYEKIQADVMDHVLAVVPEFDLAVFQNPTGADFRMLKN</sequence>